<evidence type="ECO:0000313" key="2">
    <source>
        <dbReference type="EMBL" id="GAA0722789.1"/>
    </source>
</evidence>
<dbReference type="Proteomes" id="UP001501523">
    <property type="component" value="Unassembled WGS sequence"/>
</dbReference>
<proteinExistence type="predicted"/>
<comment type="caution">
    <text evidence="2">The sequence shown here is derived from an EMBL/GenBank/DDBJ whole genome shotgun (WGS) entry which is preliminary data.</text>
</comment>
<feature type="domain" description="YbaK/aminoacyl-tRNA synthetase-associated" evidence="1">
    <location>
        <begin position="25"/>
        <end position="142"/>
    </location>
</feature>
<dbReference type="Pfam" id="PF04073">
    <property type="entry name" value="tRNA_edit"/>
    <property type="match status" value="1"/>
</dbReference>
<evidence type="ECO:0000313" key="3">
    <source>
        <dbReference type="Proteomes" id="UP001501523"/>
    </source>
</evidence>
<dbReference type="Gene3D" id="3.90.960.10">
    <property type="entry name" value="YbaK/aminoacyl-tRNA synthetase-associated domain"/>
    <property type="match status" value="1"/>
</dbReference>
<dbReference type="EMBL" id="BAAAEU010000025">
    <property type="protein sequence ID" value="GAA0722789.1"/>
    <property type="molecule type" value="Genomic_DNA"/>
</dbReference>
<gene>
    <name evidence="2" type="ORF">GCM10009105_34180</name>
</gene>
<protein>
    <submittedName>
        <fullName evidence="2">YbaK/EbsC family protein</fullName>
    </submittedName>
</protein>
<sequence length="165" mass="18509">MPEPRLHDYLNRNHITFDTIQHARTITAQETAASAHIHGHELAKTVMVKLDDRIAMVVLPASQRLHFGRLKKATGANTAGLADESEFRDLFPGCEPGAMSPFGNLYGLDVYVEDSLAEDRTIAFNAGTHTELVRMPFAEFERLVNPRRLHRVHRLGAPDDDMDSH</sequence>
<evidence type="ECO:0000259" key="1">
    <source>
        <dbReference type="Pfam" id="PF04073"/>
    </source>
</evidence>
<dbReference type="SUPFAM" id="SSF55826">
    <property type="entry name" value="YbaK/ProRS associated domain"/>
    <property type="match status" value="1"/>
</dbReference>
<dbReference type="CDD" id="cd04332">
    <property type="entry name" value="YbaK_like"/>
    <property type="match status" value="1"/>
</dbReference>
<dbReference type="RefSeq" id="WP_343793422.1">
    <property type="nucleotide sequence ID" value="NZ_BAAAEU010000025.1"/>
</dbReference>
<dbReference type="InterPro" id="IPR007214">
    <property type="entry name" value="YbaK/aa-tRNA-synth-assoc-dom"/>
</dbReference>
<keyword evidence="3" id="KW-1185">Reference proteome</keyword>
<dbReference type="InterPro" id="IPR036754">
    <property type="entry name" value="YbaK/aa-tRNA-synt-asso_dom_sf"/>
</dbReference>
<accession>A0ABN1IWF1</accession>
<name>A0ABN1IWF1_9GAMM</name>
<reference evidence="2 3" key="1">
    <citation type="journal article" date="2019" name="Int. J. Syst. Evol. Microbiol.">
        <title>The Global Catalogue of Microorganisms (GCM) 10K type strain sequencing project: providing services to taxonomists for standard genome sequencing and annotation.</title>
        <authorList>
            <consortium name="The Broad Institute Genomics Platform"/>
            <consortium name="The Broad Institute Genome Sequencing Center for Infectious Disease"/>
            <person name="Wu L."/>
            <person name="Ma J."/>
        </authorList>
    </citation>
    <scope>NUCLEOTIDE SEQUENCE [LARGE SCALE GENOMIC DNA]</scope>
    <source>
        <strain evidence="2 3">JCM 15421</strain>
    </source>
</reference>
<organism evidence="2 3">
    <name type="scientific">Dokdonella soli</name>
    <dbReference type="NCBI Taxonomy" id="529810"/>
    <lineage>
        <taxon>Bacteria</taxon>
        <taxon>Pseudomonadati</taxon>
        <taxon>Pseudomonadota</taxon>
        <taxon>Gammaproteobacteria</taxon>
        <taxon>Lysobacterales</taxon>
        <taxon>Rhodanobacteraceae</taxon>
        <taxon>Dokdonella</taxon>
    </lineage>
</organism>